<accession>A0A2P5C7W6</accession>
<dbReference type="InterPro" id="IPR036388">
    <property type="entry name" value="WH-like_DNA-bd_sf"/>
</dbReference>
<feature type="active site" description="Proton acceptor" evidence="4">
    <location>
        <position position="295"/>
    </location>
</feature>
<dbReference type="SUPFAM" id="SSF53335">
    <property type="entry name" value="S-adenosyl-L-methionine-dependent methyltransferases"/>
    <property type="match status" value="1"/>
</dbReference>
<keyword evidence="2 7" id="KW-0808">Transferase</keyword>
<evidence type="ECO:0000256" key="4">
    <source>
        <dbReference type="PIRSR" id="PIRSR005739-1"/>
    </source>
</evidence>
<dbReference type="EMBL" id="JXTC01000400">
    <property type="protein sequence ID" value="PON57127.1"/>
    <property type="molecule type" value="Genomic_DNA"/>
</dbReference>
<reference evidence="8" key="1">
    <citation type="submission" date="2016-06" db="EMBL/GenBank/DDBJ databases">
        <title>Parallel loss of symbiosis genes in relatives of nitrogen-fixing non-legume Parasponia.</title>
        <authorList>
            <person name="Van Velzen R."/>
            <person name="Holmer R."/>
            <person name="Bu F."/>
            <person name="Rutten L."/>
            <person name="Van Zeijl A."/>
            <person name="Liu W."/>
            <person name="Santuari L."/>
            <person name="Cao Q."/>
            <person name="Sharma T."/>
            <person name="Shen D."/>
            <person name="Roswanjaya Y."/>
            <person name="Wardhani T."/>
            <person name="Kalhor M.S."/>
            <person name="Jansen J."/>
            <person name="Van den Hoogen J."/>
            <person name="Gungor B."/>
            <person name="Hartog M."/>
            <person name="Hontelez J."/>
            <person name="Verver J."/>
            <person name="Yang W.-C."/>
            <person name="Schijlen E."/>
            <person name="Repin R."/>
            <person name="Schilthuizen M."/>
            <person name="Schranz E."/>
            <person name="Heidstra R."/>
            <person name="Miyata K."/>
            <person name="Fedorova E."/>
            <person name="Kohlen W."/>
            <person name="Bisseling T."/>
            <person name="Smit S."/>
            <person name="Geurts R."/>
        </authorList>
    </citation>
    <scope>NUCLEOTIDE SEQUENCE [LARGE SCALE GENOMIC DNA]</scope>
    <source>
        <strain evidence="8">cv. RG33-2</strain>
    </source>
</reference>
<dbReference type="AlphaFoldDB" id="A0A2P5C7W6"/>
<dbReference type="GO" id="GO:0009717">
    <property type="term" value="P:isoflavonoid biosynthetic process"/>
    <property type="evidence" value="ECO:0007669"/>
    <property type="project" value="UniProtKB-ARBA"/>
</dbReference>
<evidence type="ECO:0000313" key="8">
    <source>
        <dbReference type="Proteomes" id="UP000237000"/>
    </source>
</evidence>
<dbReference type="InParanoid" id="A0A2P5C7W6"/>
<organism evidence="7 8">
    <name type="scientific">Trema orientale</name>
    <name type="common">Charcoal tree</name>
    <name type="synonym">Celtis orientalis</name>
    <dbReference type="NCBI Taxonomy" id="63057"/>
    <lineage>
        <taxon>Eukaryota</taxon>
        <taxon>Viridiplantae</taxon>
        <taxon>Streptophyta</taxon>
        <taxon>Embryophyta</taxon>
        <taxon>Tracheophyta</taxon>
        <taxon>Spermatophyta</taxon>
        <taxon>Magnoliopsida</taxon>
        <taxon>eudicotyledons</taxon>
        <taxon>Gunneridae</taxon>
        <taxon>Pentapetalae</taxon>
        <taxon>rosids</taxon>
        <taxon>fabids</taxon>
        <taxon>Rosales</taxon>
        <taxon>Cannabaceae</taxon>
        <taxon>Trema</taxon>
    </lineage>
</organism>
<proteinExistence type="predicted"/>
<dbReference type="Proteomes" id="UP000237000">
    <property type="component" value="Unassembled WGS sequence"/>
</dbReference>
<dbReference type="GO" id="GO:0032259">
    <property type="term" value="P:methylation"/>
    <property type="evidence" value="ECO:0007669"/>
    <property type="project" value="UniProtKB-KW"/>
</dbReference>
<dbReference type="InterPro" id="IPR001077">
    <property type="entry name" value="COMT_C"/>
</dbReference>
<dbReference type="GO" id="GO:0008171">
    <property type="term" value="F:O-methyltransferase activity"/>
    <property type="evidence" value="ECO:0007669"/>
    <property type="project" value="InterPro"/>
</dbReference>
<evidence type="ECO:0000256" key="3">
    <source>
        <dbReference type="ARBA" id="ARBA00022691"/>
    </source>
</evidence>
<dbReference type="GO" id="GO:0008757">
    <property type="term" value="F:S-adenosylmethionine-dependent methyltransferase activity"/>
    <property type="evidence" value="ECO:0007669"/>
    <property type="project" value="UniProtKB-ARBA"/>
</dbReference>
<dbReference type="Pfam" id="PF08100">
    <property type="entry name" value="Dimerisation"/>
    <property type="match status" value="1"/>
</dbReference>
<dbReference type="Pfam" id="PF00891">
    <property type="entry name" value="Methyltransf_2"/>
    <property type="match status" value="1"/>
</dbReference>
<feature type="domain" description="O-methyltransferase dimerisation" evidence="6">
    <location>
        <begin position="46"/>
        <end position="139"/>
    </location>
</feature>
<dbReference type="SUPFAM" id="SSF46785">
    <property type="entry name" value="Winged helix' DNA-binding domain"/>
    <property type="match status" value="1"/>
</dbReference>
<dbReference type="PROSITE" id="PS51683">
    <property type="entry name" value="SAM_OMT_II"/>
    <property type="match status" value="1"/>
</dbReference>
<protein>
    <submittedName>
        <fullName evidence="7">O-methyltransferase COMT-type</fullName>
    </submittedName>
</protein>
<dbReference type="InterPro" id="IPR036390">
    <property type="entry name" value="WH_DNA-bd_sf"/>
</dbReference>
<dbReference type="PIRSF" id="PIRSF005739">
    <property type="entry name" value="O-mtase"/>
    <property type="match status" value="1"/>
</dbReference>
<keyword evidence="3" id="KW-0949">S-adenosyl-L-methionine</keyword>
<feature type="domain" description="O-methyltransferase C-terminal" evidence="5">
    <location>
        <begin position="164"/>
        <end position="380"/>
    </location>
</feature>
<keyword evidence="8" id="KW-1185">Reference proteome</keyword>
<dbReference type="PANTHER" id="PTHR11746">
    <property type="entry name" value="O-METHYLTRANSFERASE"/>
    <property type="match status" value="1"/>
</dbReference>
<dbReference type="CDD" id="cd02440">
    <property type="entry name" value="AdoMet_MTases"/>
    <property type="match status" value="1"/>
</dbReference>
<sequence length="398" mass="44847">MCKGTYSSTSSWICLLISEIDHIETLDMSQDQDSSELFQAQAHLYKHVLSYMSSMSLKCAVQLGVPDVINNHGQPITLPELVFALQIHPKKTDFVRRIMRLLAHSGFFRTTKLDQNNEGEEEDEEEAYDLTPTSRLLLKNRVPNLSAFVVGLSDPAFVTPAHFLADWLRGDDDQVLTAPFDSTFGLNLWDYANKNPKFNDDFNEAMASDSEMMNLVVKHCKPVFEGLSSVVDVGGGTGKIARIITEECPHLKFTVLDLPHVIANLPETENLKFIEGDMFKHIPPTDAVFLKLILHDWSDEQCLKILKNCREAIPDNAKGKVIIIDIVLNDINKENDDDDPSLSLTADAKLHYDLMMMACLAGKERSEKEWKQLFLGAGFSHYKITPIFGLRSLIEVYP</sequence>
<evidence type="ECO:0000313" key="7">
    <source>
        <dbReference type="EMBL" id="PON57127.1"/>
    </source>
</evidence>
<evidence type="ECO:0000259" key="6">
    <source>
        <dbReference type="Pfam" id="PF08100"/>
    </source>
</evidence>
<dbReference type="InterPro" id="IPR029063">
    <property type="entry name" value="SAM-dependent_MTases_sf"/>
</dbReference>
<dbReference type="FunFam" id="3.40.50.150:FF:000057">
    <property type="entry name" value="O-methyltransferase ZRP4"/>
    <property type="match status" value="1"/>
</dbReference>
<dbReference type="GO" id="GO:0046983">
    <property type="term" value="F:protein dimerization activity"/>
    <property type="evidence" value="ECO:0007669"/>
    <property type="project" value="InterPro"/>
</dbReference>
<name>A0A2P5C7W6_TREOI</name>
<dbReference type="InterPro" id="IPR016461">
    <property type="entry name" value="COMT-like"/>
</dbReference>
<dbReference type="OrthoDB" id="2410195at2759"/>
<comment type="caution">
    <text evidence="7">The sequence shown here is derived from an EMBL/GenBank/DDBJ whole genome shotgun (WGS) entry which is preliminary data.</text>
</comment>
<gene>
    <name evidence="7" type="ORF">TorRG33x02_294410</name>
</gene>
<dbReference type="Gene3D" id="1.10.10.10">
    <property type="entry name" value="Winged helix-like DNA-binding domain superfamily/Winged helix DNA-binding domain"/>
    <property type="match status" value="1"/>
</dbReference>
<dbReference type="FunFam" id="1.10.10.10:FF:000213">
    <property type="entry name" value="Coniferyl alcohol 9-O-methyltransferase"/>
    <property type="match status" value="1"/>
</dbReference>
<dbReference type="STRING" id="63057.A0A2P5C7W6"/>
<keyword evidence="1 7" id="KW-0489">Methyltransferase</keyword>
<evidence type="ECO:0000256" key="2">
    <source>
        <dbReference type="ARBA" id="ARBA00022679"/>
    </source>
</evidence>
<evidence type="ECO:0000256" key="1">
    <source>
        <dbReference type="ARBA" id="ARBA00022603"/>
    </source>
</evidence>
<evidence type="ECO:0000259" key="5">
    <source>
        <dbReference type="Pfam" id="PF00891"/>
    </source>
</evidence>
<dbReference type="Gene3D" id="3.40.50.150">
    <property type="entry name" value="Vaccinia Virus protein VP39"/>
    <property type="match status" value="1"/>
</dbReference>
<dbReference type="InterPro" id="IPR012967">
    <property type="entry name" value="COMT_dimerisation"/>
</dbReference>